<protein>
    <submittedName>
        <fullName evidence="3">Uncharacterized protein</fullName>
    </submittedName>
</protein>
<proteinExistence type="predicted"/>
<organism evidence="3 4">
    <name type="scientific">Anisakis simplex</name>
    <name type="common">Herring worm</name>
    <dbReference type="NCBI Taxonomy" id="6269"/>
    <lineage>
        <taxon>Eukaryota</taxon>
        <taxon>Metazoa</taxon>
        <taxon>Ecdysozoa</taxon>
        <taxon>Nematoda</taxon>
        <taxon>Chromadorea</taxon>
        <taxon>Rhabditida</taxon>
        <taxon>Spirurina</taxon>
        <taxon>Ascaridomorpha</taxon>
        <taxon>Ascaridoidea</taxon>
        <taxon>Anisakidae</taxon>
        <taxon>Anisakis</taxon>
        <taxon>Anisakis simplex complex</taxon>
    </lineage>
</organism>
<evidence type="ECO:0000313" key="3">
    <source>
        <dbReference type="EMBL" id="VDK21910.1"/>
    </source>
</evidence>
<keyword evidence="4" id="KW-1185">Reference proteome</keyword>
<keyword evidence="2" id="KW-0472">Membrane</keyword>
<keyword evidence="2" id="KW-0812">Transmembrane</keyword>
<keyword evidence="2" id="KW-1133">Transmembrane helix</keyword>
<sequence length="163" mass="18043">MNENQPAQQSDLNYSRNQHTSQQQILHSEALKPTIFEDSEGLPSPPPPQLVPYREHSSSSESSEVCGEESSRQLSWQEVQQLVSPSPLTVRSGIRTHTLYTGSAHSKAYCEGSDDCSVPSRTSSEASKSFTTIGCLVILAIFLFFVIQNIVSYNRGDATYEEL</sequence>
<accession>A0A3P6NU22</accession>
<evidence type="ECO:0000256" key="2">
    <source>
        <dbReference type="SAM" id="Phobius"/>
    </source>
</evidence>
<evidence type="ECO:0000256" key="1">
    <source>
        <dbReference type="SAM" id="MobiDB-lite"/>
    </source>
</evidence>
<dbReference type="Proteomes" id="UP000267096">
    <property type="component" value="Unassembled WGS sequence"/>
</dbReference>
<name>A0A3P6NU22_ANISI</name>
<gene>
    <name evidence="3" type="ORF">ASIM_LOCUS3567</name>
</gene>
<feature type="compositionally biased region" description="Polar residues" evidence="1">
    <location>
        <begin position="1"/>
        <end position="26"/>
    </location>
</feature>
<feature type="region of interest" description="Disordered" evidence="1">
    <location>
        <begin position="1"/>
        <end position="72"/>
    </location>
</feature>
<reference evidence="3 4" key="1">
    <citation type="submission" date="2018-11" db="EMBL/GenBank/DDBJ databases">
        <authorList>
            <consortium name="Pathogen Informatics"/>
        </authorList>
    </citation>
    <scope>NUCLEOTIDE SEQUENCE [LARGE SCALE GENOMIC DNA]</scope>
</reference>
<dbReference type="EMBL" id="UYRR01005615">
    <property type="protein sequence ID" value="VDK21910.1"/>
    <property type="molecule type" value="Genomic_DNA"/>
</dbReference>
<dbReference type="AlphaFoldDB" id="A0A3P6NU22"/>
<feature type="transmembrane region" description="Helical" evidence="2">
    <location>
        <begin position="130"/>
        <end position="151"/>
    </location>
</feature>
<evidence type="ECO:0000313" key="4">
    <source>
        <dbReference type="Proteomes" id="UP000267096"/>
    </source>
</evidence>